<reference evidence="9" key="1">
    <citation type="submission" date="2024-05" db="EMBL/GenBank/DDBJ databases">
        <title>Herbiconiux sp. A18JL235.</title>
        <authorList>
            <person name="Zhang G."/>
        </authorList>
    </citation>
    <scope>NUCLEOTIDE SEQUENCE</scope>
    <source>
        <strain evidence="9">A18JL235</strain>
    </source>
</reference>
<organism evidence="9">
    <name type="scientific">Herbiconiux sp. A18JL235</name>
    <dbReference type="NCBI Taxonomy" id="3152363"/>
    <lineage>
        <taxon>Bacteria</taxon>
        <taxon>Bacillati</taxon>
        <taxon>Actinomycetota</taxon>
        <taxon>Actinomycetes</taxon>
        <taxon>Micrococcales</taxon>
        <taxon>Microbacteriaceae</taxon>
        <taxon>Herbiconiux</taxon>
    </lineage>
</organism>
<keyword evidence="5 7" id="KW-1278">Translocase</keyword>
<evidence type="ECO:0000256" key="3">
    <source>
        <dbReference type="ARBA" id="ARBA00022741"/>
    </source>
</evidence>
<dbReference type="Gene3D" id="3.40.50.300">
    <property type="entry name" value="P-loop containing nucleotide triphosphate hydrolases"/>
    <property type="match status" value="1"/>
</dbReference>
<protein>
    <recommendedName>
        <fullName evidence="7">Spermidine/putrescine import ATP-binding protein PotA</fullName>
        <ecNumber evidence="7">7.6.2.11</ecNumber>
    </recommendedName>
</protein>
<dbReference type="GO" id="GO:0005524">
    <property type="term" value="F:ATP binding"/>
    <property type="evidence" value="ECO:0007669"/>
    <property type="project" value="UniProtKB-KW"/>
</dbReference>
<dbReference type="GO" id="GO:0016887">
    <property type="term" value="F:ATP hydrolysis activity"/>
    <property type="evidence" value="ECO:0007669"/>
    <property type="project" value="InterPro"/>
</dbReference>
<evidence type="ECO:0000256" key="2">
    <source>
        <dbReference type="ARBA" id="ARBA00022475"/>
    </source>
</evidence>
<evidence type="ECO:0000256" key="6">
    <source>
        <dbReference type="ARBA" id="ARBA00023136"/>
    </source>
</evidence>
<keyword evidence="3 7" id="KW-0547">Nucleotide-binding</keyword>
<dbReference type="InterPro" id="IPR003439">
    <property type="entry name" value="ABC_transporter-like_ATP-bd"/>
</dbReference>
<evidence type="ECO:0000256" key="7">
    <source>
        <dbReference type="RuleBase" id="RU364083"/>
    </source>
</evidence>
<dbReference type="SMART" id="SM00382">
    <property type="entry name" value="AAA"/>
    <property type="match status" value="1"/>
</dbReference>
<dbReference type="Pfam" id="PF00005">
    <property type="entry name" value="ABC_tran"/>
    <property type="match status" value="1"/>
</dbReference>
<dbReference type="InterPro" id="IPR003593">
    <property type="entry name" value="AAA+_ATPase"/>
</dbReference>
<proteinExistence type="inferred from homology"/>
<dbReference type="InterPro" id="IPR013611">
    <property type="entry name" value="Transp-assoc_OB_typ2"/>
</dbReference>
<sequence>MSTESPAPLLQIKGVSHSYGAVRALRDIDLTIADNEFFALLGPSGCGKTTLLRSIAGFETPEAGEVLLDGADLTRLPAHKRPVNMMFQSYALFPHLSVEKNIAYGLEAQGMGKADIRNRVGETIDTVGLAAFAKRRPAQLSGGQRQRVALARAIVKRPRLLLLDEPLSALDRKVRADMQLELKRLQHEVGMTFVVVTHDQEEAMSMADRVAVLNAGAVEQLDTPVGLYSRPRTRFVADFIGTSSMFDGTAVAGGVDVPGLGMLRAAHELAVGTAATLVVRPEDVHLVEPGTGALDGTVIDSYFLGGSSTLSVAVPGRPEPIGCTVHATSTARRGDQVGLRIDHERSVVVVDDRATAAQASA</sequence>
<dbReference type="InterPro" id="IPR017871">
    <property type="entry name" value="ABC_transporter-like_CS"/>
</dbReference>
<keyword evidence="1 7" id="KW-0813">Transport</keyword>
<dbReference type="SUPFAM" id="SSF52540">
    <property type="entry name" value="P-loop containing nucleoside triphosphate hydrolases"/>
    <property type="match status" value="1"/>
</dbReference>
<keyword evidence="4 7" id="KW-0067">ATP-binding</keyword>
<dbReference type="EC" id="7.6.2.11" evidence="7"/>
<keyword evidence="6 7" id="KW-0472">Membrane</keyword>
<dbReference type="Gene3D" id="2.40.50.140">
    <property type="entry name" value="Nucleic acid-binding proteins"/>
    <property type="match status" value="1"/>
</dbReference>
<dbReference type="GO" id="GO:0043190">
    <property type="term" value="C:ATP-binding cassette (ABC) transporter complex"/>
    <property type="evidence" value="ECO:0007669"/>
    <property type="project" value="InterPro"/>
</dbReference>
<dbReference type="InterPro" id="IPR005893">
    <property type="entry name" value="PotA-like"/>
</dbReference>
<dbReference type="Gene3D" id="2.40.50.100">
    <property type="match status" value="1"/>
</dbReference>
<evidence type="ECO:0000256" key="1">
    <source>
        <dbReference type="ARBA" id="ARBA00022448"/>
    </source>
</evidence>
<dbReference type="GO" id="GO:0015417">
    <property type="term" value="F:ABC-type polyamine transporter activity"/>
    <property type="evidence" value="ECO:0007669"/>
    <property type="project" value="UniProtKB-EC"/>
</dbReference>
<evidence type="ECO:0000256" key="4">
    <source>
        <dbReference type="ARBA" id="ARBA00022840"/>
    </source>
</evidence>
<gene>
    <name evidence="7" type="primary">potA</name>
    <name evidence="9" type="ORF">ABFY20_01630</name>
</gene>
<name>A0AB39BHI0_9MICO</name>
<keyword evidence="2 7" id="KW-1003">Cell membrane</keyword>
<evidence type="ECO:0000259" key="8">
    <source>
        <dbReference type="PROSITE" id="PS50893"/>
    </source>
</evidence>
<evidence type="ECO:0000313" key="9">
    <source>
        <dbReference type="EMBL" id="XDI05819.1"/>
    </source>
</evidence>
<dbReference type="SUPFAM" id="SSF50331">
    <property type="entry name" value="MOP-like"/>
    <property type="match status" value="1"/>
</dbReference>
<dbReference type="Pfam" id="PF08402">
    <property type="entry name" value="TOBE_2"/>
    <property type="match status" value="1"/>
</dbReference>
<evidence type="ECO:0000256" key="5">
    <source>
        <dbReference type="ARBA" id="ARBA00022967"/>
    </source>
</evidence>
<dbReference type="InterPro" id="IPR012340">
    <property type="entry name" value="NA-bd_OB-fold"/>
</dbReference>
<dbReference type="InterPro" id="IPR027417">
    <property type="entry name" value="P-loop_NTPase"/>
</dbReference>
<dbReference type="EMBL" id="CP162511">
    <property type="protein sequence ID" value="XDI05819.1"/>
    <property type="molecule type" value="Genomic_DNA"/>
</dbReference>
<dbReference type="PROSITE" id="PS00211">
    <property type="entry name" value="ABC_TRANSPORTER_1"/>
    <property type="match status" value="1"/>
</dbReference>
<dbReference type="AlphaFoldDB" id="A0AB39BHI0"/>
<dbReference type="FunFam" id="3.40.50.300:FF:000133">
    <property type="entry name" value="Spermidine/putrescine import ATP-binding protein PotA"/>
    <property type="match status" value="1"/>
</dbReference>
<dbReference type="InterPro" id="IPR050093">
    <property type="entry name" value="ABC_SmlMolc_Importer"/>
</dbReference>
<feature type="domain" description="ABC transporter" evidence="8">
    <location>
        <begin position="10"/>
        <end position="240"/>
    </location>
</feature>
<dbReference type="PROSITE" id="PS50893">
    <property type="entry name" value="ABC_TRANSPORTER_2"/>
    <property type="match status" value="1"/>
</dbReference>
<dbReference type="PANTHER" id="PTHR42781">
    <property type="entry name" value="SPERMIDINE/PUTRESCINE IMPORT ATP-BINDING PROTEIN POTA"/>
    <property type="match status" value="1"/>
</dbReference>
<accession>A0AB39BHI0</accession>
<dbReference type="NCBIfam" id="TIGR01187">
    <property type="entry name" value="potA"/>
    <property type="match status" value="1"/>
</dbReference>
<comment type="catalytic activity">
    <reaction evidence="7">
        <text>ATP + H2O + polyamine-[polyamine-binding protein]Side 1 = ADP + phosphate + polyamineSide 2 + [polyamine-binding protein]Side 1.</text>
        <dbReference type="EC" id="7.6.2.11"/>
    </reaction>
</comment>
<dbReference type="InterPro" id="IPR008995">
    <property type="entry name" value="Mo/tungstate-bd_C_term_dom"/>
</dbReference>
<dbReference type="RefSeq" id="WP_368498208.1">
    <property type="nucleotide sequence ID" value="NZ_CP162511.1"/>
</dbReference>
<comment type="function">
    <text evidence="7">Part of the ABC transporter complex PotABCD involved in spermidine/putrescine import. Responsible for energy coupling to the transport system.</text>
</comment>
<dbReference type="PANTHER" id="PTHR42781:SF4">
    <property type="entry name" value="SPERMIDINE_PUTRESCINE IMPORT ATP-BINDING PROTEIN POTA"/>
    <property type="match status" value="1"/>
</dbReference>
<comment type="subunit">
    <text evidence="7">The complex is composed of two ATP-binding proteins (PotA), two transmembrane proteins (PotB and PotC) and a solute-binding protein (PotD).</text>
</comment>
<comment type="similarity">
    <text evidence="7">Belongs to the ABC transporter superfamily. Spermidine/putrescine importer (TC 3.A.1.11.1) family.</text>
</comment>